<keyword evidence="3" id="KW-1185">Reference proteome</keyword>
<evidence type="ECO:0000313" key="3">
    <source>
        <dbReference type="Proteomes" id="UP000325081"/>
    </source>
</evidence>
<proteinExistence type="predicted"/>
<dbReference type="EMBL" id="BKCP01003780">
    <property type="protein sequence ID" value="GER29401.1"/>
    <property type="molecule type" value="Genomic_DNA"/>
</dbReference>
<dbReference type="Proteomes" id="UP000325081">
    <property type="component" value="Unassembled WGS sequence"/>
</dbReference>
<evidence type="ECO:0000313" key="2">
    <source>
        <dbReference type="EMBL" id="GER29401.1"/>
    </source>
</evidence>
<evidence type="ECO:0000256" key="1">
    <source>
        <dbReference type="SAM" id="MobiDB-lite"/>
    </source>
</evidence>
<feature type="compositionally biased region" description="Polar residues" evidence="1">
    <location>
        <begin position="207"/>
        <end position="216"/>
    </location>
</feature>
<gene>
    <name evidence="2" type="ORF">STAS_05263</name>
</gene>
<reference evidence="3" key="1">
    <citation type="journal article" date="2019" name="Curr. Biol.">
        <title>Genome Sequence of Striga asiatica Provides Insight into the Evolution of Plant Parasitism.</title>
        <authorList>
            <person name="Yoshida S."/>
            <person name="Kim S."/>
            <person name="Wafula E.K."/>
            <person name="Tanskanen J."/>
            <person name="Kim Y.M."/>
            <person name="Honaas L."/>
            <person name="Yang Z."/>
            <person name="Spallek T."/>
            <person name="Conn C.E."/>
            <person name="Ichihashi Y."/>
            <person name="Cheong K."/>
            <person name="Cui S."/>
            <person name="Der J.P."/>
            <person name="Gundlach H."/>
            <person name="Jiao Y."/>
            <person name="Hori C."/>
            <person name="Ishida J.K."/>
            <person name="Kasahara H."/>
            <person name="Kiba T."/>
            <person name="Kim M.S."/>
            <person name="Koo N."/>
            <person name="Laohavisit A."/>
            <person name="Lee Y.H."/>
            <person name="Lumba S."/>
            <person name="McCourt P."/>
            <person name="Mortimer J.C."/>
            <person name="Mutuku J.M."/>
            <person name="Nomura T."/>
            <person name="Sasaki-Sekimoto Y."/>
            <person name="Seto Y."/>
            <person name="Wang Y."/>
            <person name="Wakatake T."/>
            <person name="Sakakibara H."/>
            <person name="Demura T."/>
            <person name="Yamaguchi S."/>
            <person name="Yoneyama K."/>
            <person name="Manabe R.I."/>
            <person name="Nelson D.C."/>
            <person name="Schulman A.H."/>
            <person name="Timko M.P."/>
            <person name="dePamphilis C.W."/>
            <person name="Choi D."/>
            <person name="Shirasu K."/>
        </authorList>
    </citation>
    <scope>NUCLEOTIDE SEQUENCE [LARGE SCALE GENOMIC DNA]</scope>
    <source>
        <strain evidence="3">cv. UVA1</strain>
    </source>
</reference>
<sequence>MHEGLEKVADLHSPDGLEVAQIAGAQELVGAELLDVFPVGPIGGECKGGLIRDNVYGGRVLAVGEHQLVGLQELAGKLRGGGHHAEDGAQPEPEQGAVPLAELVEGLVQAGAQEVEIADDGEGQGAGRERRPAAASASQGREDGDGEEDQKDGEGDLDGQSLSISSLTLKSIAIAASSTRHRDQQTSPSQPLSSASRAIPDPGHRLATSSLLSEPATSGEPFSVPQIVAPVPPSAVASSFSGEPPRP</sequence>
<feature type="compositionally biased region" description="Acidic residues" evidence="1">
    <location>
        <begin position="144"/>
        <end position="157"/>
    </location>
</feature>
<protein>
    <submittedName>
        <fullName evidence="2">HhH-GPD base excision DNA repair family protein</fullName>
    </submittedName>
</protein>
<organism evidence="2 3">
    <name type="scientific">Striga asiatica</name>
    <name type="common">Asiatic witchweed</name>
    <name type="synonym">Buchnera asiatica</name>
    <dbReference type="NCBI Taxonomy" id="4170"/>
    <lineage>
        <taxon>Eukaryota</taxon>
        <taxon>Viridiplantae</taxon>
        <taxon>Streptophyta</taxon>
        <taxon>Embryophyta</taxon>
        <taxon>Tracheophyta</taxon>
        <taxon>Spermatophyta</taxon>
        <taxon>Magnoliopsida</taxon>
        <taxon>eudicotyledons</taxon>
        <taxon>Gunneridae</taxon>
        <taxon>Pentapetalae</taxon>
        <taxon>asterids</taxon>
        <taxon>lamiids</taxon>
        <taxon>Lamiales</taxon>
        <taxon>Orobanchaceae</taxon>
        <taxon>Buchnereae</taxon>
        <taxon>Striga</taxon>
    </lineage>
</organism>
<feature type="compositionally biased region" description="Polar residues" evidence="1">
    <location>
        <begin position="185"/>
        <end position="196"/>
    </location>
</feature>
<comment type="caution">
    <text evidence="2">The sequence shown here is derived from an EMBL/GenBank/DDBJ whole genome shotgun (WGS) entry which is preliminary data.</text>
</comment>
<accession>A0A5A7P9S3</accession>
<feature type="region of interest" description="Disordered" evidence="1">
    <location>
        <begin position="118"/>
        <end position="163"/>
    </location>
</feature>
<feature type="region of interest" description="Disordered" evidence="1">
    <location>
        <begin position="177"/>
        <end position="227"/>
    </location>
</feature>
<name>A0A5A7P9S3_STRAF</name>
<dbReference type="AlphaFoldDB" id="A0A5A7P9S3"/>